<organism evidence="11 12">
    <name type="scientific">Streptomyces luteireticuli</name>
    <dbReference type="NCBI Taxonomy" id="173858"/>
    <lineage>
        <taxon>Bacteria</taxon>
        <taxon>Bacillati</taxon>
        <taxon>Actinomycetota</taxon>
        <taxon>Actinomycetes</taxon>
        <taxon>Kitasatosporales</taxon>
        <taxon>Streptomycetaceae</taxon>
        <taxon>Streptomyces</taxon>
    </lineage>
</organism>
<keyword evidence="2" id="KW-0813">Transport</keyword>
<dbReference type="Gene3D" id="1.20.1720.10">
    <property type="entry name" value="Multidrug resistance protein D"/>
    <property type="match status" value="1"/>
</dbReference>
<dbReference type="PANTHER" id="PTHR42718">
    <property type="entry name" value="MAJOR FACILITATOR SUPERFAMILY MULTIDRUG TRANSPORTER MFSC"/>
    <property type="match status" value="1"/>
</dbReference>
<dbReference type="EMBL" id="BAAABX010000009">
    <property type="protein sequence ID" value="GAA0392304.1"/>
    <property type="molecule type" value="Genomic_DNA"/>
</dbReference>
<evidence type="ECO:0000256" key="7">
    <source>
        <dbReference type="ARBA" id="ARBA00023251"/>
    </source>
</evidence>
<comment type="subcellular location">
    <subcellularLocation>
        <location evidence="1">Cell membrane</location>
        <topology evidence="1">Multi-pass membrane protein</topology>
    </subcellularLocation>
</comment>
<keyword evidence="6 9" id="KW-0472">Membrane</keyword>
<feature type="transmembrane region" description="Helical" evidence="9">
    <location>
        <begin position="178"/>
        <end position="202"/>
    </location>
</feature>
<reference evidence="11 12" key="1">
    <citation type="journal article" date="2019" name="Int. J. Syst. Evol. Microbiol.">
        <title>The Global Catalogue of Microorganisms (GCM) 10K type strain sequencing project: providing services to taxonomists for standard genome sequencing and annotation.</title>
        <authorList>
            <consortium name="The Broad Institute Genomics Platform"/>
            <consortium name="The Broad Institute Genome Sequencing Center for Infectious Disease"/>
            <person name="Wu L."/>
            <person name="Ma J."/>
        </authorList>
    </citation>
    <scope>NUCLEOTIDE SEQUENCE [LARGE SCALE GENOMIC DNA]</scope>
    <source>
        <strain evidence="11 12">JCM 4788</strain>
    </source>
</reference>
<dbReference type="PROSITE" id="PS50850">
    <property type="entry name" value="MFS"/>
    <property type="match status" value="1"/>
</dbReference>
<feature type="transmembrane region" description="Helical" evidence="9">
    <location>
        <begin position="419"/>
        <end position="437"/>
    </location>
</feature>
<name>A0ABN0YDW4_9ACTN</name>
<dbReference type="RefSeq" id="WP_344020483.1">
    <property type="nucleotide sequence ID" value="NZ_BAAABX010000009.1"/>
</dbReference>
<feature type="domain" description="Major facilitator superfamily (MFS) profile" evidence="10">
    <location>
        <begin position="29"/>
        <end position="510"/>
    </location>
</feature>
<feature type="transmembrane region" description="Helical" evidence="9">
    <location>
        <begin position="486"/>
        <end position="506"/>
    </location>
</feature>
<feature type="transmembrane region" description="Helical" evidence="9">
    <location>
        <begin position="214"/>
        <end position="233"/>
    </location>
</feature>
<evidence type="ECO:0000256" key="1">
    <source>
        <dbReference type="ARBA" id="ARBA00004651"/>
    </source>
</evidence>
<dbReference type="InterPro" id="IPR036259">
    <property type="entry name" value="MFS_trans_sf"/>
</dbReference>
<feature type="transmembrane region" description="Helical" evidence="9">
    <location>
        <begin position="282"/>
        <end position="303"/>
    </location>
</feature>
<feature type="transmembrane region" description="Helical" evidence="9">
    <location>
        <begin position="63"/>
        <end position="83"/>
    </location>
</feature>
<evidence type="ECO:0000256" key="5">
    <source>
        <dbReference type="ARBA" id="ARBA00022989"/>
    </source>
</evidence>
<dbReference type="InterPro" id="IPR011701">
    <property type="entry name" value="MFS"/>
</dbReference>
<dbReference type="Gene3D" id="1.20.1250.20">
    <property type="entry name" value="MFS general substrate transporter like domains"/>
    <property type="match status" value="1"/>
</dbReference>
<keyword evidence="4 9" id="KW-0812">Transmembrane</keyword>
<evidence type="ECO:0000256" key="3">
    <source>
        <dbReference type="ARBA" id="ARBA00022475"/>
    </source>
</evidence>
<dbReference type="PRINTS" id="PR01036">
    <property type="entry name" value="TCRTETB"/>
</dbReference>
<evidence type="ECO:0000256" key="8">
    <source>
        <dbReference type="SAM" id="MobiDB-lite"/>
    </source>
</evidence>
<evidence type="ECO:0000256" key="6">
    <source>
        <dbReference type="ARBA" id="ARBA00023136"/>
    </source>
</evidence>
<feature type="transmembrane region" description="Helical" evidence="9">
    <location>
        <begin position="27"/>
        <end position="51"/>
    </location>
</feature>
<dbReference type="SUPFAM" id="SSF103473">
    <property type="entry name" value="MFS general substrate transporter"/>
    <property type="match status" value="1"/>
</dbReference>
<dbReference type="InterPro" id="IPR020846">
    <property type="entry name" value="MFS_dom"/>
</dbReference>
<accession>A0ABN0YDW4</accession>
<dbReference type="PANTHER" id="PTHR42718:SF42">
    <property type="entry name" value="EXPORT PROTEIN"/>
    <property type="match status" value="1"/>
</dbReference>
<comment type="caution">
    <text evidence="11">The sequence shown here is derived from an EMBL/GenBank/DDBJ whole genome shotgun (WGS) entry which is preliminary data.</text>
</comment>
<feature type="transmembrane region" description="Helical" evidence="9">
    <location>
        <begin position="153"/>
        <end position="172"/>
    </location>
</feature>
<evidence type="ECO:0000256" key="2">
    <source>
        <dbReference type="ARBA" id="ARBA00022448"/>
    </source>
</evidence>
<evidence type="ECO:0000256" key="9">
    <source>
        <dbReference type="SAM" id="Phobius"/>
    </source>
</evidence>
<protein>
    <submittedName>
        <fullName evidence="11">DHA2 family efflux MFS transporter permease subunit</fullName>
    </submittedName>
</protein>
<keyword evidence="7" id="KW-0046">Antibiotic resistance</keyword>
<keyword evidence="3" id="KW-1003">Cell membrane</keyword>
<dbReference type="Proteomes" id="UP001500879">
    <property type="component" value="Unassembled WGS sequence"/>
</dbReference>
<feature type="transmembrane region" description="Helical" evidence="9">
    <location>
        <begin position="376"/>
        <end position="398"/>
    </location>
</feature>
<feature type="transmembrane region" description="Helical" evidence="9">
    <location>
        <begin position="95"/>
        <end position="114"/>
    </location>
</feature>
<gene>
    <name evidence="11" type="ORF">GCM10010357_11340</name>
</gene>
<dbReference type="CDD" id="cd17321">
    <property type="entry name" value="MFS_MMR_MDR_like"/>
    <property type="match status" value="1"/>
</dbReference>
<evidence type="ECO:0000313" key="11">
    <source>
        <dbReference type="EMBL" id="GAA0392304.1"/>
    </source>
</evidence>
<proteinExistence type="predicted"/>
<dbReference type="NCBIfam" id="TIGR00711">
    <property type="entry name" value="efflux_EmrB"/>
    <property type="match status" value="1"/>
</dbReference>
<feature type="region of interest" description="Disordered" evidence="8">
    <location>
        <begin position="1"/>
        <end position="23"/>
    </location>
</feature>
<keyword evidence="12" id="KW-1185">Reference proteome</keyword>
<keyword evidence="5 9" id="KW-1133">Transmembrane helix</keyword>
<dbReference type="InterPro" id="IPR004638">
    <property type="entry name" value="EmrB-like"/>
</dbReference>
<feature type="transmembrane region" description="Helical" evidence="9">
    <location>
        <begin position="120"/>
        <end position="141"/>
    </location>
</feature>
<evidence type="ECO:0000259" key="10">
    <source>
        <dbReference type="PROSITE" id="PS50850"/>
    </source>
</evidence>
<evidence type="ECO:0000256" key="4">
    <source>
        <dbReference type="ARBA" id="ARBA00022692"/>
    </source>
</evidence>
<feature type="compositionally biased region" description="Pro residues" evidence="8">
    <location>
        <begin position="1"/>
        <end position="10"/>
    </location>
</feature>
<dbReference type="Pfam" id="PF07690">
    <property type="entry name" value="MFS_1"/>
    <property type="match status" value="1"/>
</dbReference>
<feature type="transmembrane region" description="Helical" evidence="9">
    <location>
        <begin position="347"/>
        <end position="364"/>
    </location>
</feature>
<feature type="transmembrane region" description="Helical" evidence="9">
    <location>
        <begin position="245"/>
        <end position="262"/>
    </location>
</feature>
<evidence type="ECO:0000313" key="12">
    <source>
        <dbReference type="Proteomes" id="UP001500879"/>
    </source>
</evidence>
<sequence length="526" mass="53636">MPPAAAPRTPPRTTGPRSGPHPDPRRWWALGAIVTSMLVLGFDGTILNVALPTMASELHAGTGALQWIADSYLVVFAALMLPAGLLGDRFGRRRMLVTGLAVFFAGSLAGTFAQNTATVIAARCVMGAGAALIMPLAMAVLPSLFGPDERTKAMGAVSGAAALGMPLGPLVGGLLLDHFWWGSVFLVNVPLIGLAVAACLFLLPETTDPASPTVDVLATALAVGGLGALVYGVTEGPGRGWSSPPVLGTLTAAALLITLLVVRSRRQERPMLDLVLLRHRGFLWNTVAASLVMFTLTGLLFVLPPYLQTVLGQDAFGTGLRMVPMPAGMLLSSRATAPLLRRLGPRPVIGGGLAVMALAALLGSRTDPGDGYGFTALWLSLVGIGFGLAIIPAMSEALGTLPRHRAGVGSGLLTTLRQVSAAVGLAVCGSLIAGAYTRRLDTDGLPPAAARAAGESVMAAHATAAKLGDAALLRSADAAYVHGMDLALTVCGGTALAAALLVGAFLPDSRTRPDASGPVAVESSDA</sequence>